<feature type="compositionally biased region" description="Basic and acidic residues" evidence="1">
    <location>
        <begin position="507"/>
        <end position="521"/>
    </location>
</feature>
<evidence type="ECO:0000256" key="2">
    <source>
        <dbReference type="SAM" id="SignalP"/>
    </source>
</evidence>
<dbReference type="PANTHER" id="PTHR11261:SF3">
    <property type="entry name" value="RETINOL-BINDING PROTEIN 3"/>
    <property type="match status" value="1"/>
</dbReference>
<dbReference type="InterPro" id="IPR005151">
    <property type="entry name" value="Tail-specific_protease"/>
</dbReference>
<organism evidence="4 5">
    <name type="scientific">Cudoniella acicularis</name>
    <dbReference type="NCBI Taxonomy" id="354080"/>
    <lineage>
        <taxon>Eukaryota</taxon>
        <taxon>Fungi</taxon>
        <taxon>Dikarya</taxon>
        <taxon>Ascomycota</taxon>
        <taxon>Pezizomycotina</taxon>
        <taxon>Leotiomycetes</taxon>
        <taxon>Helotiales</taxon>
        <taxon>Tricladiaceae</taxon>
        <taxon>Cudoniella</taxon>
    </lineage>
</organism>
<feature type="signal peptide" evidence="2">
    <location>
        <begin position="1"/>
        <end position="18"/>
    </location>
</feature>
<dbReference type="OrthoDB" id="10268064at2759"/>
<dbReference type="GO" id="GO:0006508">
    <property type="term" value="P:proteolysis"/>
    <property type="evidence" value="ECO:0007669"/>
    <property type="project" value="InterPro"/>
</dbReference>
<dbReference type="EMBL" id="JAAMPI010002344">
    <property type="protein sequence ID" value="KAF4614393.1"/>
    <property type="molecule type" value="Genomic_DNA"/>
</dbReference>
<dbReference type="Pfam" id="PF03572">
    <property type="entry name" value="Peptidase_S41"/>
    <property type="match status" value="1"/>
</dbReference>
<evidence type="ECO:0000313" key="4">
    <source>
        <dbReference type="EMBL" id="KAF4614393.1"/>
    </source>
</evidence>
<reference evidence="4 5" key="1">
    <citation type="submission" date="2020-03" db="EMBL/GenBank/DDBJ databases">
        <title>Draft Genome Sequence of Cudoniella acicularis.</title>
        <authorList>
            <person name="Buettner E."/>
            <person name="Kellner H."/>
        </authorList>
    </citation>
    <scope>NUCLEOTIDE SEQUENCE [LARGE SCALE GENOMIC DNA]</scope>
    <source>
        <strain evidence="4 5">DSM 108380</strain>
    </source>
</reference>
<keyword evidence="2" id="KW-0732">Signal</keyword>
<protein>
    <recommendedName>
        <fullName evidence="3">Tail specific protease domain-containing protein</fullName>
    </recommendedName>
</protein>
<dbReference type="Gene3D" id="3.90.226.10">
    <property type="entry name" value="2-enoyl-CoA Hydratase, Chain A, domain 1"/>
    <property type="match status" value="1"/>
</dbReference>
<feature type="chain" id="PRO_5034937791" description="Tail specific protease domain-containing protein" evidence="2">
    <location>
        <begin position="19"/>
        <end position="538"/>
    </location>
</feature>
<evidence type="ECO:0000313" key="5">
    <source>
        <dbReference type="Proteomes" id="UP000566819"/>
    </source>
</evidence>
<evidence type="ECO:0000256" key="1">
    <source>
        <dbReference type="SAM" id="MobiDB-lite"/>
    </source>
</evidence>
<dbReference type="PANTHER" id="PTHR11261">
    <property type="entry name" value="INTERPHOTORECEPTOR RETINOID-BINDING PROTEIN"/>
    <property type="match status" value="1"/>
</dbReference>
<evidence type="ECO:0000259" key="3">
    <source>
        <dbReference type="Pfam" id="PF03572"/>
    </source>
</evidence>
<feature type="domain" description="Tail specific protease" evidence="3">
    <location>
        <begin position="277"/>
        <end position="416"/>
    </location>
</feature>
<feature type="compositionally biased region" description="Basic and acidic residues" evidence="1">
    <location>
        <begin position="528"/>
        <end position="538"/>
    </location>
</feature>
<keyword evidence="5" id="KW-1185">Reference proteome</keyword>
<dbReference type="Proteomes" id="UP000566819">
    <property type="component" value="Unassembled WGS sequence"/>
</dbReference>
<feature type="region of interest" description="Disordered" evidence="1">
    <location>
        <begin position="503"/>
        <end position="538"/>
    </location>
</feature>
<dbReference type="GO" id="GO:0008236">
    <property type="term" value="F:serine-type peptidase activity"/>
    <property type="evidence" value="ECO:0007669"/>
    <property type="project" value="InterPro"/>
</dbReference>
<dbReference type="InterPro" id="IPR029045">
    <property type="entry name" value="ClpP/crotonase-like_dom_sf"/>
</dbReference>
<dbReference type="AlphaFoldDB" id="A0A8H4QNU5"/>
<dbReference type="SUPFAM" id="SSF52096">
    <property type="entry name" value="ClpP/crotonase"/>
    <property type="match status" value="1"/>
</dbReference>
<comment type="caution">
    <text evidence="4">The sequence shown here is derived from an EMBL/GenBank/DDBJ whole genome shotgun (WGS) entry which is preliminary data.</text>
</comment>
<sequence>MKGFFQSLLGFTAIFTSAQPLSSTNPTIHPDHPASIQFSKWLTAFNTQKYSSLLDYHTDWNFPYNATQTGPETEFRMSHQFGGLDIVELEPMSSRSSLVAIVKGKRIGRYFRISVDVDVSTPAYTITKFKIDDLVTPLKFISIDDPRRAIYEQAHQSLTPELREKIVDGFTRLLLDRYVNNWMAKWVKEDLEGKLGSGEYNQYENSYTFARRLSEDARNICNNENLWIAFVEPMQTLPSAAEETAMELTYAKSINYGFPPSQITYHNLSSGGENITVAHITITSFVNCSIPGALHHIHDILSSAASASALIIDLQSHAGGPSGSDYDTLSFILSHLLEPVAATNDYNLGRHSVQAFVDHTGNHPLSQLWTFSLPQHMASQRFSDTKPMVVITSRRTSPAGTELAHILQVRRRIPAVAIARDDGSGMMGEVKRTTSKLTRPVALEPVCGEVFEGEKWWLVAVPVAQSLVFDFEGRGSTVDLGRNDILVSEGVVEMAREVLLEMVLRGGGDETHTDTDTETRSEMQGQGESHESQHNDLK</sequence>
<proteinExistence type="predicted"/>
<gene>
    <name evidence="4" type="ORF">G7Y89_g15343</name>
</gene>
<accession>A0A8H4QNU5</accession>
<name>A0A8H4QNU5_9HELO</name>